<dbReference type="EMBL" id="CAXKWB010023335">
    <property type="protein sequence ID" value="CAL4125043.1"/>
    <property type="molecule type" value="Genomic_DNA"/>
</dbReference>
<keyword evidence="1" id="KW-0732">Signal</keyword>
<keyword evidence="3" id="KW-1185">Reference proteome</keyword>
<reference evidence="2 3" key="1">
    <citation type="submission" date="2024-05" db="EMBL/GenBank/DDBJ databases">
        <authorList>
            <person name="Wallberg A."/>
        </authorList>
    </citation>
    <scope>NUCLEOTIDE SEQUENCE [LARGE SCALE GENOMIC DNA]</scope>
</reference>
<protein>
    <submittedName>
        <fullName evidence="2">Uncharacterized protein</fullName>
    </submittedName>
</protein>
<feature type="signal peptide" evidence="1">
    <location>
        <begin position="1"/>
        <end position="26"/>
    </location>
</feature>
<name>A0AAV2RJK7_MEGNR</name>
<comment type="caution">
    <text evidence="2">The sequence shown here is derived from an EMBL/GenBank/DDBJ whole genome shotgun (WGS) entry which is preliminary data.</text>
</comment>
<organism evidence="2 3">
    <name type="scientific">Meganyctiphanes norvegica</name>
    <name type="common">Northern krill</name>
    <name type="synonym">Thysanopoda norvegica</name>
    <dbReference type="NCBI Taxonomy" id="48144"/>
    <lineage>
        <taxon>Eukaryota</taxon>
        <taxon>Metazoa</taxon>
        <taxon>Ecdysozoa</taxon>
        <taxon>Arthropoda</taxon>
        <taxon>Crustacea</taxon>
        <taxon>Multicrustacea</taxon>
        <taxon>Malacostraca</taxon>
        <taxon>Eumalacostraca</taxon>
        <taxon>Eucarida</taxon>
        <taxon>Euphausiacea</taxon>
        <taxon>Euphausiidae</taxon>
        <taxon>Meganyctiphanes</taxon>
    </lineage>
</organism>
<proteinExistence type="predicted"/>
<gene>
    <name evidence="2" type="ORF">MNOR_LOCUS24960</name>
</gene>
<evidence type="ECO:0000313" key="3">
    <source>
        <dbReference type="Proteomes" id="UP001497623"/>
    </source>
</evidence>
<dbReference type="AlphaFoldDB" id="A0AAV2RJK7"/>
<evidence type="ECO:0000256" key="1">
    <source>
        <dbReference type="SAM" id="SignalP"/>
    </source>
</evidence>
<sequence>MLGSSISKKFKCIPWLFVLLITGICSQYQCIPCCLSLLDIIPIGIIIQVVHSHYGIFGKQFTQQVNVLPLPLCFAENVAIPALNMVIGTDDTLKTAPGIWRKSTRYPLRFKVVK</sequence>
<dbReference type="Proteomes" id="UP001497623">
    <property type="component" value="Unassembled WGS sequence"/>
</dbReference>
<evidence type="ECO:0000313" key="2">
    <source>
        <dbReference type="EMBL" id="CAL4125043.1"/>
    </source>
</evidence>
<accession>A0AAV2RJK7</accession>
<feature type="chain" id="PRO_5043539492" evidence="1">
    <location>
        <begin position="27"/>
        <end position="114"/>
    </location>
</feature>